<dbReference type="Pfam" id="PF12950">
    <property type="entry name" value="TaqI_C"/>
    <property type="match status" value="1"/>
</dbReference>
<evidence type="ECO:0000259" key="10">
    <source>
        <dbReference type="Pfam" id="PF07669"/>
    </source>
</evidence>
<name>A0A5S3NZ59_9SPHN</name>
<dbReference type="GO" id="GO:0009007">
    <property type="term" value="F:site-specific DNA-methyltransferase (adenine-specific) activity"/>
    <property type="evidence" value="ECO:0007669"/>
    <property type="project" value="UniProtKB-EC"/>
</dbReference>
<evidence type="ECO:0000259" key="11">
    <source>
        <dbReference type="Pfam" id="PF12950"/>
    </source>
</evidence>
<dbReference type="Proteomes" id="UP000309668">
    <property type="component" value="Unassembled WGS sequence"/>
</dbReference>
<keyword evidence="4" id="KW-0949">S-adenosyl-L-methionine</keyword>
<evidence type="ECO:0000256" key="1">
    <source>
        <dbReference type="ARBA" id="ARBA00011900"/>
    </source>
</evidence>
<evidence type="ECO:0000313" key="12">
    <source>
        <dbReference type="EMBL" id="TMM45573.1"/>
    </source>
</evidence>
<feature type="compositionally biased region" description="Pro residues" evidence="9">
    <location>
        <begin position="1386"/>
        <end position="1395"/>
    </location>
</feature>
<dbReference type="EC" id="2.1.1.72" evidence="1"/>
<dbReference type="RefSeq" id="WP_138619423.1">
    <property type="nucleotide sequence ID" value="NZ_VCAO01000011.1"/>
</dbReference>
<dbReference type="InterPro" id="IPR011639">
    <property type="entry name" value="MethylTrfase_TaqI-like_dom"/>
</dbReference>
<keyword evidence="13" id="KW-1185">Reference proteome</keyword>
<dbReference type="Gene3D" id="3.40.50.150">
    <property type="entry name" value="Vaccinia Virus protein VP39"/>
    <property type="match status" value="2"/>
</dbReference>
<keyword evidence="8" id="KW-0175">Coiled coil</keyword>
<comment type="caution">
    <text evidence="12">The sequence shown here is derived from an EMBL/GenBank/DDBJ whole genome shotgun (WGS) entry which is preliminary data.</text>
</comment>
<feature type="region of interest" description="Disordered" evidence="9">
    <location>
        <begin position="1385"/>
        <end position="1404"/>
    </location>
</feature>
<reference evidence="12 13" key="1">
    <citation type="submission" date="2019-05" db="EMBL/GenBank/DDBJ databases">
        <title>Erythrobacter marisflavi sp. nov., isolated from isolated from water of an estuary environment.</title>
        <authorList>
            <person name="Yoon J.-H."/>
        </authorList>
    </citation>
    <scope>NUCLEOTIDE SEQUENCE [LARGE SCALE GENOMIC DNA]</scope>
    <source>
        <strain evidence="12 13">KEM-5</strain>
    </source>
</reference>
<protein>
    <recommendedName>
        <fullName evidence="1">site-specific DNA-methyltransferase (adenine-specific)</fullName>
        <ecNumber evidence="1">2.1.1.72</ecNumber>
    </recommendedName>
</protein>
<dbReference type="InterPro" id="IPR002052">
    <property type="entry name" value="DNA_methylase_N6_adenine_CS"/>
</dbReference>
<proteinExistence type="predicted"/>
<accession>A0A5S3NZ59</accession>
<keyword evidence="2" id="KW-0489">Methyltransferase</keyword>
<dbReference type="InterPro" id="IPR025931">
    <property type="entry name" value="TaqI_C"/>
</dbReference>
<dbReference type="PROSITE" id="PS00092">
    <property type="entry name" value="N6_MTASE"/>
    <property type="match status" value="1"/>
</dbReference>
<comment type="catalytic activity">
    <reaction evidence="7">
        <text>a 2'-deoxyadenosine in DNA + S-adenosyl-L-methionine = an N(6)-methyl-2'-deoxyadenosine in DNA + S-adenosyl-L-homocysteine + H(+)</text>
        <dbReference type="Rhea" id="RHEA:15197"/>
        <dbReference type="Rhea" id="RHEA-COMP:12418"/>
        <dbReference type="Rhea" id="RHEA-COMP:12419"/>
        <dbReference type="ChEBI" id="CHEBI:15378"/>
        <dbReference type="ChEBI" id="CHEBI:57856"/>
        <dbReference type="ChEBI" id="CHEBI:59789"/>
        <dbReference type="ChEBI" id="CHEBI:90615"/>
        <dbReference type="ChEBI" id="CHEBI:90616"/>
        <dbReference type="EC" id="2.1.1.72"/>
    </reaction>
</comment>
<dbReference type="PRINTS" id="PR00507">
    <property type="entry name" value="N12N6MTFRASE"/>
</dbReference>
<dbReference type="Pfam" id="PF07669">
    <property type="entry name" value="Eco57I"/>
    <property type="match status" value="1"/>
</dbReference>
<evidence type="ECO:0000256" key="5">
    <source>
        <dbReference type="ARBA" id="ARBA00022747"/>
    </source>
</evidence>
<evidence type="ECO:0000256" key="2">
    <source>
        <dbReference type="ARBA" id="ARBA00022603"/>
    </source>
</evidence>
<evidence type="ECO:0000256" key="6">
    <source>
        <dbReference type="ARBA" id="ARBA00023125"/>
    </source>
</evidence>
<dbReference type="SUPFAM" id="SSF53335">
    <property type="entry name" value="S-adenosyl-L-methionine-dependent methyltransferases"/>
    <property type="match status" value="1"/>
</dbReference>
<keyword evidence="6" id="KW-0238">DNA-binding</keyword>
<dbReference type="GO" id="GO:0009307">
    <property type="term" value="P:DNA restriction-modification system"/>
    <property type="evidence" value="ECO:0007669"/>
    <property type="project" value="UniProtKB-KW"/>
</dbReference>
<dbReference type="PANTHER" id="PTHR33841:SF1">
    <property type="entry name" value="DNA METHYLTRANSFERASE A"/>
    <property type="match status" value="1"/>
</dbReference>
<dbReference type="EMBL" id="VCAO01000011">
    <property type="protein sequence ID" value="TMM45573.1"/>
    <property type="molecule type" value="Genomic_DNA"/>
</dbReference>
<keyword evidence="5" id="KW-0680">Restriction system</keyword>
<dbReference type="PANTHER" id="PTHR33841">
    <property type="entry name" value="DNA METHYLTRANSFERASE YEEA-RELATED"/>
    <property type="match status" value="1"/>
</dbReference>
<dbReference type="InterPro" id="IPR050953">
    <property type="entry name" value="N4_N6_ade-DNA_methylase"/>
</dbReference>
<evidence type="ECO:0000256" key="4">
    <source>
        <dbReference type="ARBA" id="ARBA00022691"/>
    </source>
</evidence>
<evidence type="ECO:0000313" key="13">
    <source>
        <dbReference type="Proteomes" id="UP000309668"/>
    </source>
</evidence>
<evidence type="ECO:0000256" key="3">
    <source>
        <dbReference type="ARBA" id="ARBA00022679"/>
    </source>
</evidence>
<evidence type="ECO:0000256" key="9">
    <source>
        <dbReference type="SAM" id="MobiDB-lite"/>
    </source>
</evidence>
<evidence type="ECO:0000256" key="7">
    <source>
        <dbReference type="ARBA" id="ARBA00047942"/>
    </source>
</evidence>
<sequence>MFQGALFTRDWLKQGVTESPEWQNLEISEVEQLYESAQHLLHEHSGHKKPTEAETEDQLIYPLLELLGWQHKSVQQNMTTKGRKDVPDALLFADGDAAEKAKTLEPWQRFRHGAALVEAKRWNRPLDREGQGDQGVPSTQIMHYLRRAAVVADGKMPWGILTNGRHWRLYYQNALSVAEDFFEIDLGKVFGLPGCEPDLLDEPIDPDYAFRLFVLIFGREAFRPSEQGRSFHLIAIEDARRWEERVRKDLADTVFETVFPELITAISLADPDRPETLDDGYAEQVRQAAMFLLYRLLFVLYAEDRNLLPDERGPYADYCLTRLREEIKERHVQRQAQLARSTAYWSRLETIFGAISEGDDDLGIPPYNGGLFAAEGNSLLSRIKLSDETLAKAILPLSHREEEGRLRYINYRDLSVQQLGSIYESILEYGVEIEETGTVRPRSDNEARHRSGSYYTPEPLVSLIIEKTVGPVVEEKREAFEAALASGAKGDDLRAHDPAMALLSLRIVDPAMGSGHFLVSLVDWLSDKVLTAVGDAESMAEGDYTSPLVKLIAELREGIVANAREHYWPIVEDQLDDRHIVRRMVLKRCVHGVDLNPMAVELAKVALWLHSFTVGAPLSFLDHHLRCGNSVLGAWVRPTMDWMQERGALISNRHLAPLANIVREMEKIEGLTDTDIAQVDQSKSLFTTVSEASAPLEAILDLAKADDLMGVLETNVRRPREPADAIRKDGDKRLADMRKALADSTDEAKAEKARVALEKESAKIDRAVAKAREAERKFDRAEAMKLVHEGTFGDPSRIASGEIEVLAADARTELSLDAPEPVQGSLMPSHRPDDRRRALADSLVREARAIAAEQRFFHWEVAFPGVWRDLSSSGRSGGFDAVIGNPPYVRQEEISPIKPALSKAFDTYAGTADLYVYFYEQGTKLLRPGGRMGYVVTNKWLKAGYAEKLRRMFAEDVWVEFLADFGHARHLFPDADVFPCVIAVQKPDADAVPEQYDLAVIPRDDVPREGLSAAVHAATYRAERSDLTEEAWVLEPPDVAALLKKIRERGVSLEEYAGASPLYGVKTGFNEAFLIDTATRDQLVGDDPKAADIIKPYLRGQDIGRWLPEWNGLWMIFARRGIDIEEYPSVLRHLESFRTQLEPKPANWQPPKKDAKWPGRKAGSYRWYEIQDAVDYFEDFDRPKVLLRRIAFYAQVCTDQGQYMVNDSALILPTVDEWIVACLNSPIGWYFQFKKFPHKKDEALAFDIPYIREFPIPQLEHGKREAFQDNVECIKTNTAIVEKADRAIADWLGFEFPRVTSTALSEASKLDSDGFVSAVRAALPKREGLTPTQLRRLREAFAETAEPARQARIELLAHERSLAAMVERAYGLTDEEVALMWRTAPPRMPLAPPPGLDLSDDTGD</sequence>
<dbReference type="InterPro" id="IPR029063">
    <property type="entry name" value="SAM-dependent_MTases_sf"/>
</dbReference>
<dbReference type="GO" id="GO:0032259">
    <property type="term" value="P:methylation"/>
    <property type="evidence" value="ECO:0007669"/>
    <property type="project" value="UniProtKB-KW"/>
</dbReference>
<evidence type="ECO:0000256" key="8">
    <source>
        <dbReference type="SAM" id="Coils"/>
    </source>
</evidence>
<dbReference type="GO" id="GO:0003677">
    <property type="term" value="F:DNA binding"/>
    <property type="evidence" value="ECO:0007669"/>
    <property type="project" value="UniProtKB-KW"/>
</dbReference>
<feature type="domain" description="Type II methyltransferase M.TaqI-like" evidence="10">
    <location>
        <begin position="847"/>
        <end position="969"/>
    </location>
</feature>
<dbReference type="OrthoDB" id="9806213at2"/>
<organism evidence="12 13">
    <name type="scientific">Qipengyuania marisflavi</name>
    <dbReference type="NCBI Taxonomy" id="2486356"/>
    <lineage>
        <taxon>Bacteria</taxon>
        <taxon>Pseudomonadati</taxon>
        <taxon>Pseudomonadota</taxon>
        <taxon>Alphaproteobacteria</taxon>
        <taxon>Sphingomonadales</taxon>
        <taxon>Erythrobacteraceae</taxon>
        <taxon>Qipengyuania</taxon>
    </lineage>
</organism>
<feature type="coiled-coil region" evidence="8">
    <location>
        <begin position="734"/>
        <end position="784"/>
    </location>
</feature>
<keyword evidence="3" id="KW-0808">Transferase</keyword>
<gene>
    <name evidence="12" type="ORF">FEV51_12530</name>
</gene>
<feature type="domain" description="TaqI-like C-terminal specificity" evidence="11">
    <location>
        <begin position="1095"/>
        <end position="1256"/>
    </location>
</feature>